<feature type="domain" description="N-acetyltransferase" evidence="1">
    <location>
        <begin position="2"/>
        <end position="63"/>
    </location>
</feature>
<dbReference type="Pfam" id="PF00583">
    <property type="entry name" value="Acetyltransf_1"/>
    <property type="match status" value="1"/>
</dbReference>
<gene>
    <name evidence="2" type="ORF">METZ01_LOCUS235808</name>
</gene>
<proteinExistence type="predicted"/>
<dbReference type="CDD" id="cd04301">
    <property type="entry name" value="NAT_SF"/>
    <property type="match status" value="1"/>
</dbReference>
<dbReference type="AlphaFoldDB" id="A0A382H6P2"/>
<evidence type="ECO:0000313" key="2">
    <source>
        <dbReference type="EMBL" id="SVB82954.1"/>
    </source>
</evidence>
<dbReference type="Gene3D" id="3.40.630.30">
    <property type="match status" value="1"/>
</dbReference>
<accession>A0A382H6P2</accession>
<dbReference type="InterPro" id="IPR016181">
    <property type="entry name" value="Acyl_CoA_acyltransferase"/>
</dbReference>
<dbReference type="InterPro" id="IPR000182">
    <property type="entry name" value="GNAT_dom"/>
</dbReference>
<protein>
    <recommendedName>
        <fullName evidence="1">N-acetyltransferase domain-containing protein</fullName>
    </recommendedName>
</protein>
<reference evidence="2" key="1">
    <citation type="submission" date="2018-05" db="EMBL/GenBank/DDBJ databases">
        <authorList>
            <person name="Lanie J.A."/>
            <person name="Ng W.-L."/>
            <person name="Kazmierczak K.M."/>
            <person name="Andrzejewski T.M."/>
            <person name="Davidsen T.M."/>
            <person name="Wayne K.J."/>
            <person name="Tettelin H."/>
            <person name="Glass J.I."/>
            <person name="Rusch D."/>
            <person name="Podicherti R."/>
            <person name="Tsui H.-C.T."/>
            <person name="Winkler M.E."/>
        </authorList>
    </citation>
    <scope>NUCLEOTIDE SEQUENCE</scope>
</reference>
<dbReference type="SUPFAM" id="SSF55729">
    <property type="entry name" value="Acyl-CoA N-acyltransferases (Nat)"/>
    <property type="match status" value="1"/>
</dbReference>
<sequence length="74" mass="8847">MVEVDGQIAGTISLRKIREDSGEIKRMYVRLKFRGEKLGTLKIEEVIRVSKENRFPKLIWWIVRFLFRPPFIVI</sequence>
<dbReference type="GO" id="GO:0016747">
    <property type="term" value="F:acyltransferase activity, transferring groups other than amino-acyl groups"/>
    <property type="evidence" value="ECO:0007669"/>
    <property type="project" value="InterPro"/>
</dbReference>
<organism evidence="2">
    <name type="scientific">marine metagenome</name>
    <dbReference type="NCBI Taxonomy" id="408172"/>
    <lineage>
        <taxon>unclassified sequences</taxon>
        <taxon>metagenomes</taxon>
        <taxon>ecological metagenomes</taxon>
    </lineage>
</organism>
<evidence type="ECO:0000259" key="1">
    <source>
        <dbReference type="Pfam" id="PF00583"/>
    </source>
</evidence>
<name>A0A382H6P2_9ZZZZ</name>
<dbReference type="EMBL" id="UINC01059487">
    <property type="protein sequence ID" value="SVB82954.1"/>
    <property type="molecule type" value="Genomic_DNA"/>
</dbReference>